<feature type="region of interest" description="Disordered" evidence="1">
    <location>
        <begin position="1"/>
        <end position="32"/>
    </location>
</feature>
<evidence type="ECO:0000256" key="1">
    <source>
        <dbReference type="SAM" id="MobiDB-lite"/>
    </source>
</evidence>
<comment type="caution">
    <text evidence="2">The sequence shown here is derived from an EMBL/GenBank/DDBJ whole genome shotgun (WGS) entry which is preliminary data.</text>
</comment>
<sequence length="488" mass="53842">MGTAAKSKPPGKTQHSQLRGEGLRQRKQRQHCPERIGCHKQRRQRGGNKKQVVLDVNWKKPDISLQLIALIFENKAIKQSLFPPCGVNVSSSKGREQPKVKTQWALFKLLLGDTEKYWGAIAACVKPKQKLAYANKIKNRLSSMARTTLEYNKEMGAAGTGIVDFAKEIDMSVTNTFTTKWEIEAECPWYSDMCILVIQHPNLVRTGLGHSSTGVNVDFIILGVTPAEVPESVPEAEMDKDDTSSTPYDLDRSPPPSLCADHASLSLSHSPRPDCTFTPEPESESCKRSFSEINDNEEPVGSGDDYKSSSPVSSEIELTAEELPETHPKDGPLKLKGDEMGRKNPAKPSTSNPAPAPAGVPKAIKKTKITEFSEIVKSEETTGQKEIDLAALRTRQVMKTTEVKGQPVGKREDRCLKVQDGKLEMKMQKLNMRECKMQNAHELCMLAASSSSGSHATPFFDTDSSSSASQLRLLKLGWCQPSGLRWHG</sequence>
<proteinExistence type="predicted"/>
<dbReference type="EMBL" id="JARKIE010000395">
    <property type="protein sequence ID" value="KAJ7645743.1"/>
    <property type="molecule type" value="Genomic_DNA"/>
</dbReference>
<name>A0AAD7CD17_MYCRO</name>
<dbReference type="AlphaFoldDB" id="A0AAD7CD17"/>
<reference evidence="2" key="1">
    <citation type="submission" date="2023-03" db="EMBL/GenBank/DDBJ databases">
        <title>Massive genome expansion in bonnet fungi (Mycena s.s.) driven by repeated elements and novel gene families across ecological guilds.</title>
        <authorList>
            <consortium name="Lawrence Berkeley National Laboratory"/>
            <person name="Harder C.B."/>
            <person name="Miyauchi S."/>
            <person name="Viragh M."/>
            <person name="Kuo A."/>
            <person name="Thoen E."/>
            <person name="Andreopoulos B."/>
            <person name="Lu D."/>
            <person name="Skrede I."/>
            <person name="Drula E."/>
            <person name="Henrissat B."/>
            <person name="Morin E."/>
            <person name="Kohler A."/>
            <person name="Barry K."/>
            <person name="LaButti K."/>
            <person name="Morin E."/>
            <person name="Salamov A."/>
            <person name="Lipzen A."/>
            <person name="Mereny Z."/>
            <person name="Hegedus B."/>
            <person name="Baldrian P."/>
            <person name="Stursova M."/>
            <person name="Weitz H."/>
            <person name="Taylor A."/>
            <person name="Grigoriev I.V."/>
            <person name="Nagy L.G."/>
            <person name="Martin F."/>
            <person name="Kauserud H."/>
        </authorList>
    </citation>
    <scope>NUCLEOTIDE SEQUENCE</scope>
    <source>
        <strain evidence="2">CBHHK067</strain>
    </source>
</reference>
<feature type="region of interest" description="Disordered" evidence="1">
    <location>
        <begin position="230"/>
        <end position="362"/>
    </location>
</feature>
<evidence type="ECO:0000313" key="3">
    <source>
        <dbReference type="Proteomes" id="UP001221757"/>
    </source>
</evidence>
<keyword evidence="3" id="KW-1185">Reference proteome</keyword>
<accession>A0AAD7CD17</accession>
<dbReference type="Proteomes" id="UP001221757">
    <property type="component" value="Unassembled WGS sequence"/>
</dbReference>
<organism evidence="2 3">
    <name type="scientific">Mycena rosella</name>
    <name type="common">Pink bonnet</name>
    <name type="synonym">Agaricus rosellus</name>
    <dbReference type="NCBI Taxonomy" id="1033263"/>
    <lineage>
        <taxon>Eukaryota</taxon>
        <taxon>Fungi</taxon>
        <taxon>Dikarya</taxon>
        <taxon>Basidiomycota</taxon>
        <taxon>Agaricomycotina</taxon>
        <taxon>Agaricomycetes</taxon>
        <taxon>Agaricomycetidae</taxon>
        <taxon>Agaricales</taxon>
        <taxon>Marasmiineae</taxon>
        <taxon>Mycenaceae</taxon>
        <taxon>Mycena</taxon>
    </lineage>
</organism>
<feature type="compositionally biased region" description="Basic and acidic residues" evidence="1">
    <location>
        <begin position="324"/>
        <end position="342"/>
    </location>
</feature>
<gene>
    <name evidence="2" type="ORF">B0H17DRAFT_1148352</name>
</gene>
<evidence type="ECO:0000313" key="2">
    <source>
        <dbReference type="EMBL" id="KAJ7645743.1"/>
    </source>
</evidence>
<protein>
    <submittedName>
        <fullName evidence="2">Uncharacterized protein</fullName>
    </submittedName>
</protein>